<feature type="transmembrane region" description="Helical" evidence="9">
    <location>
        <begin position="43"/>
        <end position="64"/>
    </location>
</feature>
<feature type="transmembrane region" description="Helical" evidence="9">
    <location>
        <begin position="173"/>
        <end position="195"/>
    </location>
</feature>
<evidence type="ECO:0000256" key="8">
    <source>
        <dbReference type="ARBA" id="ARBA00023136"/>
    </source>
</evidence>
<comment type="similarity">
    <text evidence="2 10">Belongs to the binding-protein-dependent transport system permease family. CysTW subfamily.</text>
</comment>
<evidence type="ECO:0000256" key="2">
    <source>
        <dbReference type="ARBA" id="ARBA00007069"/>
    </source>
</evidence>
<dbReference type="GO" id="GO:0006817">
    <property type="term" value="P:phosphate ion transport"/>
    <property type="evidence" value="ECO:0007669"/>
    <property type="project" value="UniProtKB-KW"/>
</dbReference>
<feature type="transmembrane region" description="Helical" evidence="9">
    <location>
        <begin position="216"/>
        <end position="241"/>
    </location>
</feature>
<dbReference type="InterPro" id="IPR035906">
    <property type="entry name" value="MetI-like_sf"/>
</dbReference>
<dbReference type="InterPro" id="IPR051124">
    <property type="entry name" value="Phosphate_Transport_Permease"/>
</dbReference>
<keyword evidence="3 9" id="KW-0813">Transport</keyword>
<name>A0A1T4K0L3_9FIRM</name>
<organism evidence="12 13">
    <name type="scientific">Garciella nitratireducens DSM 15102</name>
    <dbReference type="NCBI Taxonomy" id="1121911"/>
    <lineage>
        <taxon>Bacteria</taxon>
        <taxon>Bacillati</taxon>
        <taxon>Bacillota</taxon>
        <taxon>Clostridia</taxon>
        <taxon>Eubacteriales</taxon>
        <taxon>Eubacteriaceae</taxon>
        <taxon>Garciella</taxon>
    </lineage>
</organism>
<evidence type="ECO:0000256" key="6">
    <source>
        <dbReference type="ARBA" id="ARBA00022692"/>
    </source>
</evidence>
<feature type="domain" description="ABC transmembrane type-1" evidence="11">
    <location>
        <begin position="97"/>
        <end position="305"/>
    </location>
</feature>
<accession>A0A1T4K0L3</accession>
<dbReference type="EMBL" id="FUWV01000001">
    <property type="protein sequence ID" value="SJZ35918.1"/>
    <property type="molecule type" value="Genomic_DNA"/>
</dbReference>
<dbReference type="GO" id="GO:0005315">
    <property type="term" value="F:phosphate transmembrane transporter activity"/>
    <property type="evidence" value="ECO:0007669"/>
    <property type="project" value="InterPro"/>
</dbReference>
<protein>
    <recommendedName>
        <fullName evidence="10">Phosphate transport system permease protein</fullName>
    </recommendedName>
</protein>
<dbReference type="Pfam" id="PF00528">
    <property type="entry name" value="BPD_transp_1"/>
    <property type="match status" value="1"/>
</dbReference>
<gene>
    <name evidence="12" type="ORF">SAMN02745973_00262</name>
</gene>
<dbReference type="GO" id="GO:0005886">
    <property type="term" value="C:plasma membrane"/>
    <property type="evidence" value="ECO:0007669"/>
    <property type="project" value="UniProtKB-SubCell"/>
</dbReference>
<dbReference type="PANTHER" id="PTHR30425">
    <property type="entry name" value="PHOSPHATE TRANSPORT SYSTEM PERMEASE PROTEIN PST"/>
    <property type="match status" value="1"/>
</dbReference>
<evidence type="ECO:0000256" key="9">
    <source>
        <dbReference type="RuleBase" id="RU363032"/>
    </source>
</evidence>
<dbReference type="CDD" id="cd06261">
    <property type="entry name" value="TM_PBP2"/>
    <property type="match status" value="1"/>
</dbReference>
<evidence type="ECO:0000256" key="1">
    <source>
        <dbReference type="ARBA" id="ARBA00004651"/>
    </source>
</evidence>
<keyword evidence="8 9" id="KW-0472">Membrane</keyword>
<reference evidence="12 13" key="1">
    <citation type="submission" date="2017-02" db="EMBL/GenBank/DDBJ databases">
        <authorList>
            <person name="Peterson S.W."/>
        </authorList>
    </citation>
    <scope>NUCLEOTIDE SEQUENCE [LARGE SCALE GENOMIC DNA]</scope>
    <source>
        <strain evidence="12 13">DSM 15102</strain>
    </source>
</reference>
<feature type="transmembrane region" description="Helical" evidence="9">
    <location>
        <begin position="140"/>
        <end position="161"/>
    </location>
</feature>
<keyword evidence="5 10" id="KW-0592">Phosphate transport</keyword>
<dbReference type="Gene3D" id="1.10.3720.10">
    <property type="entry name" value="MetI-like"/>
    <property type="match status" value="1"/>
</dbReference>
<proteinExistence type="inferred from homology"/>
<feature type="transmembrane region" description="Helical" evidence="9">
    <location>
        <begin position="286"/>
        <end position="308"/>
    </location>
</feature>
<dbReference type="PANTHER" id="PTHR30425:SF1">
    <property type="entry name" value="PHOSPHATE TRANSPORT SYSTEM PERMEASE PROTEIN PSTC"/>
    <property type="match status" value="1"/>
</dbReference>
<evidence type="ECO:0000256" key="7">
    <source>
        <dbReference type="ARBA" id="ARBA00022989"/>
    </source>
</evidence>
<keyword evidence="7 9" id="KW-1133">Transmembrane helix</keyword>
<sequence>MKSKEKNNEMVAVRQEFFYMTLKKIRHDWRKKKKIGENLIEKLFFICAFIAVLSIILITMFIFYRGLPAIAEIGFKDFILKKEWRPSAKQYGIFSMIIGSIYSTIGAIIVGVPIGVLTAIFLSEMVPKPIVKILKPCVELLAGIPSVVYGFFGLTVFVPLIHEYLGGSGNSLLATSLILGIMILPTIINISMSSINAVPKEYKEGSLALGVTHIQTIFRVILPAARSGILAAVVLGIGRAIGETMAVVLVSGNSPIVPGALIDKLRTMTGHIALEMKYAMGLQEDALFATGVVLFIFIMIINLILNILTHKAGDMDE</sequence>
<evidence type="ECO:0000313" key="13">
    <source>
        <dbReference type="Proteomes" id="UP000196365"/>
    </source>
</evidence>
<evidence type="ECO:0000313" key="12">
    <source>
        <dbReference type="EMBL" id="SJZ35918.1"/>
    </source>
</evidence>
<dbReference type="InterPro" id="IPR000515">
    <property type="entry name" value="MetI-like"/>
</dbReference>
<evidence type="ECO:0000256" key="4">
    <source>
        <dbReference type="ARBA" id="ARBA00022475"/>
    </source>
</evidence>
<dbReference type="NCBIfam" id="TIGR02138">
    <property type="entry name" value="phosphate_pstC"/>
    <property type="match status" value="1"/>
</dbReference>
<dbReference type="PROSITE" id="PS50928">
    <property type="entry name" value="ABC_TM1"/>
    <property type="match status" value="1"/>
</dbReference>
<evidence type="ECO:0000256" key="3">
    <source>
        <dbReference type="ARBA" id="ARBA00022448"/>
    </source>
</evidence>
<keyword evidence="4 10" id="KW-1003">Cell membrane</keyword>
<dbReference type="SUPFAM" id="SSF161098">
    <property type="entry name" value="MetI-like"/>
    <property type="match status" value="1"/>
</dbReference>
<evidence type="ECO:0000256" key="10">
    <source>
        <dbReference type="RuleBase" id="RU363054"/>
    </source>
</evidence>
<feature type="transmembrane region" description="Helical" evidence="9">
    <location>
        <begin position="93"/>
        <end position="120"/>
    </location>
</feature>
<dbReference type="Proteomes" id="UP000196365">
    <property type="component" value="Unassembled WGS sequence"/>
</dbReference>
<evidence type="ECO:0000256" key="5">
    <source>
        <dbReference type="ARBA" id="ARBA00022592"/>
    </source>
</evidence>
<evidence type="ECO:0000259" key="11">
    <source>
        <dbReference type="PROSITE" id="PS50928"/>
    </source>
</evidence>
<keyword evidence="6 9" id="KW-0812">Transmembrane</keyword>
<comment type="subcellular location">
    <subcellularLocation>
        <location evidence="1 9">Cell membrane</location>
        <topology evidence="1 9">Multi-pass membrane protein</topology>
    </subcellularLocation>
</comment>
<dbReference type="AlphaFoldDB" id="A0A1T4K0L3"/>
<dbReference type="InterPro" id="IPR011864">
    <property type="entry name" value="Phosphate_PstC"/>
</dbReference>
<keyword evidence="13" id="KW-1185">Reference proteome</keyword>
<comment type="function">
    <text evidence="10">Part of the binding-protein-dependent transport system for phosphate; probably responsible for the translocation of the substrate across the membrane.</text>
</comment>